<dbReference type="OrthoDB" id="9803916at2"/>
<evidence type="ECO:0000313" key="2">
    <source>
        <dbReference type="EMBL" id="ADK81452.1"/>
    </source>
</evidence>
<dbReference type="InterPro" id="IPR001279">
    <property type="entry name" value="Metallo-B-lactamas"/>
</dbReference>
<dbReference type="AlphaFoldDB" id="E1R1S6"/>
<accession>E1R1S6</accession>
<dbReference type="GO" id="GO:0046872">
    <property type="term" value="F:metal ion binding"/>
    <property type="evidence" value="ECO:0007669"/>
    <property type="project" value="UniProtKB-KW"/>
</dbReference>
<dbReference type="STRING" id="573413.Spirs_2337"/>
<dbReference type="SMART" id="SM00849">
    <property type="entry name" value="Lactamase_B"/>
    <property type="match status" value="1"/>
</dbReference>
<sequence>MNTRPFQAPLGLFNDGVLSLFFVGVGSAFSKRNYQTNVLIIKGREHLLIDCGTRCGYAFTELGSSLADIDTMLITHSHADHIGGLEEALLMARYERRRKLSLILPVPYRRTLWNYSLKGGVAFNERHDGKELRFSDVARLLTPKPMDMLGRQAYHYRFGSIDLKLLRTMHIPDNAESWKDSFWSTAVVIDDRIFFSGDTRFDPKLVEEVETTFGPEVIFHDCQFFTGGVHAGIDELATLPPAIKKKMLLVHYGDNWEKQTTRVRKFGFAGLTRQWIFYDFPEKKI</sequence>
<feature type="domain" description="Metallo-beta-lactamase" evidence="1">
    <location>
        <begin position="35"/>
        <end position="251"/>
    </location>
</feature>
<dbReference type="InterPro" id="IPR036866">
    <property type="entry name" value="RibonucZ/Hydroxyglut_hydro"/>
</dbReference>
<organism evidence="2 3">
    <name type="scientific">Sediminispirochaeta smaragdinae (strain DSM 11293 / JCM 15392 / SEBR 4228)</name>
    <name type="common">Spirochaeta smaragdinae</name>
    <dbReference type="NCBI Taxonomy" id="573413"/>
    <lineage>
        <taxon>Bacteria</taxon>
        <taxon>Pseudomonadati</taxon>
        <taxon>Spirochaetota</taxon>
        <taxon>Spirochaetia</taxon>
        <taxon>Spirochaetales</taxon>
        <taxon>Spirochaetaceae</taxon>
        <taxon>Sediminispirochaeta</taxon>
    </lineage>
</organism>
<reference evidence="2 3" key="1">
    <citation type="journal article" date="2010" name="Stand. Genomic Sci.">
        <title>Complete genome sequence of Spirochaeta smaragdinae type strain (SEBR 4228).</title>
        <authorList>
            <person name="Mavromatis K."/>
            <person name="Yasawong M."/>
            <person name="Chertkov O."/>
            <person name="Lapidus A."/>
            <person name="Lucas S."/>
            <person name="Nolan M."/>
            <person name="Del Rio T.G."/>
            <person name="Tice H."/>
            <person name="Cheng J.F."/>
            <person name="Pitluck S."/>
            <person name="Liolios K."/>
            <person name="Ivanova N."/>
            <person name="Tapia R."/>
            <person name="Han C."/>
            <person name="Bruce D."/>
            <person name="Goodwin L."/>
            <person name="Pati A."/>
            <person name="Chen A."/>
            <person name="Palaniappan K."/>
            <person name="Land M."/>
            <person name="Hauser L."/>
            <person name="Chang Y.J."/>
            <person name="Jeffries C.D."/>
            <person name="Detter J.C."/>
            <person name="Rohde M."/>
            <person name="Brambilla E."/>
            <person name="Spring S."/>
            <person name="Goker M."/>
            <person name="Sikorski J."/>
            <person name="Woyke T."/>
            <person name="Bristow J."/>
            <person name="Eisen J.A."/>
            <person name="Markowitz V."/>
            <person name="Hugenholtz P."/>
            <person name="Klenk H.P."/>
            <person name="Kyrpides N.C."/>
        </authorList>
    </citation>
    <scope>NUCLEOTIDE SEQUENCE [LARGE SCALE GENOMIC DNA]</scope>
    <source>
        <strain evidence="3">DSM 11293 / JCM 15392 / SEBR 4228</strain>
    </source>
</reference>
<dbReference type="PANTHER" id="PTHR46018:SF7">
    <property type="entry name" value="RIBONUCLEASE Z"/>
    <property type="match status" value="1"/>
</dbReference>
<dbReference type="EMBL" id="CP002116">
    <property type="protein sequence ID" value="ADK81452.1"/>
    <property type="molecule type" value="Genomic_DNA"/>
</dbReference>
<dbReference type="KEGG" id="ssm:Spirs_2337"/>
<dbReference type="Proteomes" id="UP000002318">
    <property type="component" value="Chromosome"/>
</dbReference>
<dbReference type="eggNOG" id="COG1234">
    <property type="taxonomic scope" value="Bacteria"/>
</dbReference>
<dbReference type="Pfam" id="PF23023">
    <property type="entry name" value="Anti-Pycsar_Apyc1"/>
    <property type="match status" value="1"/>
</dbReference>
<evidence type="ECO:0000313" key="3">
    <source>
        <dbReference type="Proteomes" id="UP000002318"/>
    </source>
</evidence>
<dbReference type="GO" id="GO:0042781">
    <property type="term" value="F:3'-tRNA processing endoribonuclease activity"/>
    <property type="evidence" value="ECO:0007669"/>
    <property type="project" value="TreeGrafter"/>
</dbReference>
<dbReference type="PANTHER" id="PTHR46018">
    <property type="entry name" value="ZINC PHOSPHODIESTERASE ELAC PROTEIN 1"/>
    <property type="match status" value="1"/>
</dbReference>
<gene>
    <name evidence="2" type="ordered locus">Spirs_2337</name>
</gene>
<keyword evidence="3" id="KW-1185">Reference proteome</keyword>
<proteinExistence type="predicted"/>
<dbReference type="Gene3D" id="3.60.15.10">
    <property type="entry name" value="Ribonuclease Z/Hydroxyacylglutathione hydrolase-like"/>
    <property type="match status" value="1"/>
</dbReference>
<protein>
    <submittedName>
        <fullName evidence="2">Beta-lactamase domain protein</fullName>
    </submittedName>
</protein>
<name>E1R1S6_SEDSS</name>
<evidence type="ECO:0000259" key="1">
    <source>
        <dbReference type="SMART" id="SM00849"/>
    </source>
</evidence>
<dbReference type="HOGENOM" id="CLU_096503_1_0_12"/>
<dbReference type="SUPFAM" id="SSF56281">
    <property type="entry name" value="Metallo-hydrolase/oxidoreductase"/>
    <property type="match status" value="1"/>
</dbReference>
<dbReference type="RefSeq" id="WP_013254915.1">
    <property type="nucleotide sequence ID" value="NC_014364.1"/>
</dbReference>